<dbReference type="InterPro" id="IPR036236">
    <property type="entry name" value="Znf_C2H2_sf"/>
</dbReference>
<protein>
    <submittedName>
        <fullName evidence="1">Uncharacterized protein</fullName>
    </submittedName>
</protein>
<evidence type="ECO:0000313" key="1">
    <source>
        <dbReference type="EMBL" id="MED6233323.1"/>
    </source>
</evidence>
<sequence>MGSHFQERRKIHTEEKPFSCLVCGQSFRRRRLEVLEKQPCTPSPVLFLKDPLNRAQSDWIGSSVKPDVQLDLRLFSAWPTQTFRTFGEREGMT</sequence>
<dbReference type="SUPFAM" id="SSF57667">
    <property type="entry name" value="beta-beta-alpha zinc fingers"/>
    <property type="match status" value="1"/>
</dbReference>
<name>A0ABU7A6F2_9TELE</name>
<dbReference type="Proteomes" id="UP001345963">
    <property type="component" value="Unassembled WGS sequence"/>
</dbReference>
<comment type="caution">
    <text evidence="1">The sequence shown here is derived from an EMBL/GenBank/DDBJ whole genome shotgun (WGS) entry which is preliminary data.</text>
</comment>
<accession>A0ABU7A6F2</accession>
<gene>
    <name evidence="1" type="ORF">ATANTOWER_010211</name>
</gene>
<organism evidence="1 2">
    <name type="scientific">Ataeniobius toweri</name>
    <dbReference type="NCBI Taxonomy" id="208326"/>
    <lineage>
        <taxon>Eukaryota</taxon>
        <taxon>Metazoa</taxon>
        <taxon>Chordata</taxon>
        <taxon>Craniata</taxon>
        <taxon>Vertebrata</taxon>
        <taxon>Euteleostomi</taxon>
        <taxon>Actinopterygii</taxon>
        <taxon>Neopterygii</taxon>
        <taxon>Teleostei</taxon>
        <taxon>Neoteleostei</taxon>
        <taxon>Acanthomorphata</taxon>
        <taxon>Ovalentaria</taxon>
        <taxon>Atherinomorphae</taxon>
        <taxon>Cyprinodontiformes</taxon>
        <taxon>Goodeidae</taxon>
        <taxon>Ataeniobius</taxon>
    </lineage>
</organism>
<proteinExistence type="predicted"/>
<dbReference type="Gene3D" id="3.30.160.60">
    <property type="entry name" value="Classic Zinc Finger"/>
    <property type="match status" value="1"/>
</dbReference>
<evidence type="ECO:0000313" key="2">
    <source>
        <dbReference type="Proteomes" id="UP001345963"/>
    </source>
</evidence>
<feature type="non-terminal residue" evidence="1">
    <location>
        <position position="93"/>
    </location>
</feature>
<keyword evidence="2" id="KW-1185">Reference proteome</keyword>
<reference evidence="1 2" key="1">
    <citation type="submission" date="2021-07" db="EMBL/GenBank/DDBJ databases">
        <authorList>
            <person name="Palmer J.M."/>
        </authorList>
    </citation>
    <scope>NUCLEOTIDE SEQUENCE [LARGE SCALE GENOMIC DNA]</scope>
    <source>
        <strain evidence="1 2">AT_MEX2019</strain>
        <tissue evidence="1">Muscle</tissue>
    </source>
</reference>
<dbReference type="EMBL" id="JAHUTI010002279">
    <property type="protein sequence ID" value="MED6233323.1"/>
    <property type="molecule type" value="Genomic_DNA"/>
</dbReference>